<dbReference type="Gene3D" id="3.90.1170.50">
    <property type="entry name" value="Aldehyde oxidase/xanthine dehydrogenase, a/b hammerhead"/>
    <property type="match status" value="1"/>
</dbReference>
<dbReference type="Pfam" id="PF20256">
    <property type="entry name" value="MoCoBD_2"/>
    <property type="match status" value="1"/>
</dbReference>
<feature type="domain" description="Aldehyde oxidase/xanthine dehydrogenase a/b hammerhead" evidence="3">
    <location>
        <begin position="29"/>
        <end position="141"/>
    </location>
</feature>
<dbReference type="SMART" id="SM01008">
    <property type="entry name" value="Ald_Xan_dh_C"/>
    <property type="match status" value="1"/>
</dbReference>
<dbReference type="InterPro" id="IPR037165">
    <property type="entry name" value="AldOxase/xan_DH_Mopterin-bd_sf"/>
</dbReference>
<evidence type="ECO:0000256" key="2">
    <source>
        <dbReference type="ARBA" id="ARBA00023002"/>
    </source>
</evidence>
<proteinExistence type="predicted"/>
<dbReference type="SUPFAM" id="SSF56003">
    <property type="entry name" value="Molybdenum cofactor-binding domain"/>
    <property type="match status" value="1"/>
</dbReference>
<evidence type="ECO:0000313" key="4">
    <source>
        <dbReference type="EMBL" id="KPL72474.1"/>
    </source>
</evidence>
<sequence length="802" mass="87941">MFITPEVRQKTLSRVGKPELKVDAIKLVQGKPAFAADMEKRGMLIAKVLHSPVAHARIKHIDLSKARALPGVAAVLCYKDIPRVVYSTAGQSDPIPGPLDTFSLDSKVRFVGDRVAFVAAETEEIAEQALNLIEVEYEPLPAILDARDAMKPNAPIIHDEPEYVNFGESNPQRNLAAQIHIDIGDVEKGFEEADRIYEAEYVVPKVQQAHIEPHVVVTYWDEDDRLVIRTSTQVPFHVRRILAPVLGLPVKRIRVIKPRIGGGFGGKQEVLIEDVAAHLTIATGRPVLYEYTREEEFIAARSRHPMRIRMKTGVKMDGTITANEMRVLSDTGAYGCHGLTVTGNTGHKSMALYVGDGPYRKSPNIRFYADVVYTNTPPAGAYRGYGVPQGFWPVERHMERISRDLGLDPIAFRLKNAIREGELHPFSTAWSEGREPRPEIIQTVGLEECVRQGKAVIGWDQKFGNPEWHVVAGKPYLRRGIGVALVMQGTAIPYLDMGGASIKMNDDGSFNLLVGATDLGTGSDTVLAQMAAEVLGVPVDDIIVYSSDTDFTPFDKGAYASSTTYISGAAVVKAAEDVAEKIKKRAARMIKEQHPSVQVSPEDILLEDRKAIAPGGEYVTLAQVALNALHHTDQEQIMGIGSYYSPVSPPPFAAQFAEVTVDVETGQITVDRLVMAVDSGVIVNPVTASGQIEGGMTQALGYAVCEEMVYDQYGRAREKDLVDYHIFRANEMPKLETVFVQTYEPSHPFGVKAVAEIPMDGVAPAVGNAVLDACGADVFENPITPERLWRALKEKQSVADHH</sequence>
<organism evidence="4 5">
    <name type="scientific">Bellilinea caldifistulae</name>
    <dbReference type="NCBI Taxonomy" id="360411"/>
    <lineage>
        <taxon>Bacteria</taxon>
        <taxon>Bacillati</taxon>
        <taxon>Chloroflexota</taxon>
        <taxon>Anaerolineae</taxon>
        <taxon>Anaerolineales</taxon>
        <taxon>Anaerolineaceae</taxon>
        <taxon>Bellilinea</taxon>
    </lineage>
</organism>
<keyword evidence="2" id="KW-0560">Oxidoreductase</keyword>
<dbReference type="InterPro" id="IPR008274">
    <property type="entry name" value="AldOxase/xan_DH_MoCoBD1"/>
</dbReference>
<dbReference type="SUPFAM" id="SSF54665">
    <property type="entry name" value="CO dehydrogenase molybdoprotein N-domain-like"/>
    <property type="match status" value="1"/>
</dbReference>
<keyword evidence="5" id="KW-1185">Reference proteome</keyword>
<accession>A0A0N8GLH0</accession>
<reference evidence="4 5" key="1">
    <citation type="submission" date="2015-07" db="EMBL/GenBank/DDBJ databases">
        <title>Draft genome of Bellilinea caldifistulae DSM 17877.</title>
        <authorList>
            <person name="Hemp J."/>
            <person name="Ward L.M."/>
            <person name="Pace L.A."/>
            <person name="Fischer W.W."/>
        </authorList>
    </citation>
    <scope>NUCLEOTIDE SEQUENCE [LARGE SCALE GENOMIC DNA]</scope>
    <source>
        <strain evidence="4 5">GOMI-1</strain>
    </source>
</reference>
<evidence type="ECO:0000259" key="3">
    <source>
        <dbReference type="SMART" id="SM01008"/>
    </source>
</evidence>
<dbReference type="AlphaFoldDB" id="A0A0N8GLH0"/>
<protein>
    <submittedName>
        <fullName evidence="4">Xanthine dehydrogenase</fullName>
    </submittedName>
</protein>
<dbReference type="Gene3D" id="3.30.365.10">
    <property type="entry name" value="Aldehyde oxidase/xanthine dehydrogenase, molybdopterin binding domain"/>
    <property type="match status" value="4"/>
</dbReference>
<dbReference type="PANTHER" id="PTHR11908:SF132">
    <property type="entry name" value="ALDEHYDE OXIDASE 1-RELATED"/>
    <property type="match status" value="1"/>
</dbReference>
<dbReference type="InterPro" id="IPR016208">
    <property type="entry name" value="Ald_Oxase/xanthine_DH-like"/>
</dbReference>
<dbReference type="GO" id="GO:0016491">
    <property type="term" value="F:oxidoreductase activity"/>
    <property type="evidence" value="ECO:0007669"/>
    <property type="project" value="UniProtKB-KW"/>
</dbReference>
<comment type="caution">
    <text evidence="4">The sequence shown here is derived from an EMBL/GenBank/DDBJ whole genome shotgun (WGS) entry which is preliminary data.</text>
</comment>
<dbReference type="Proteomes" id="UP000050514">
    <property type="component" value="Unassembled WGS sequence"/>
</dbReference>
<dbReference type="Pfam" id="PF02738">
    <property type="entry name" value="MoCoBD_1"/>
    <property type="match status" value="1"/>
</dbReference>
<dbReference type="InterPro" id="IPR046867">
    <property type="entry name" value="AldOxase/xan_DH_MoCoBD2"/>
</dbReference>
<name>A0A0N8GLH0_9CHLR</name>
<dbReference type="STRING" id="360411.AC812_15600"/>
<dbReference type="InterPro" id="IPR036856">
    <property type="entry name" value="Ald_Oxase/Xan_DH_a/b_sf"/>
</dbReference>
<dbReference type="PANTHER" id="PTHR11908">
    <property type="entry name" value="XANTHINE DEHYDROGENASE"/>
    <property type="match status" value="1"/>
</dbReference>
<evidence type="ECO:0000256" key="1">
    <source>
        <dbReference type="ARBA" id="ARBA00022505"/>
    </source>
</evidence>
<dbReference type="Pfam" id="PF01315">
    <property type="entry name" value="Ald_Xan_dh_C"/>
    <property type="match status" value="1"/>
</dbReference>
<dbReference type="EMBL" id="LGHJ01000023">
    <property type="protein sequence ID" value="KPL72474.1"/>
    <property type="molecule type" value="Genomic_DNA"/>
</dbReference>
<keyword evidence="1" id="KW-0500">Molybdenum</keyword>
<dbReference type="InterPro" id="IPR000674">
    <property type="entry name" value="Ald_Oxase/Xan_DH_a/b"/>
</dbReference>
<dbReference type="PATRIC" id="fig|360411.5.peg.1217"/>
<gene>
    <name evidence="4" type="ORF">AC812_15600</name>
</gene>
<dbReference type="GO" id="GO:0005506">
    <property type="term" value="F:iron ion binding"/>
    <property type="evidence" value="ECO:0007669"/>
    <property type="project" value="InterPro"/>
</dbReference>
<evidence type="ECO:0000313" key="5">
    <source>
        <dbReference type="Proteomes" id="UP000050514"/>
    </source>
</evidence>